<gene>
    <name evidence="2" type="ORF">GCM10009787_36150</name>
</gene>
<comment type="caution">
    <text evidence="2">The sequence shown here is derived from an EMBL/GenBank/DDBJ whole genome shotgun (WGS) entry which is preliminary data.</text>
</comment>
<dbReference type="EMBL" id="BAAAOQ010000011">
    <property type="protein sequence ID" value="GAA2197481.1"/>
    <property type="molecule type" value="Genomic_DNA"/>
</dbReference>
<organism evidence="2 3">
    <name type="scientific">Streptomyces bangladeshensis</name>
    <dbReference type="NCBI Taxonomy" id="295352"/>
    <lineage>
        <taxon>Bacteria</taxon>
        <taxon>Bacillati</taxon>
        <taxon>Actinomycetota</taxon>
        <taxon>Actinomycetes</taxon>
        <taxon>Kitasatosporales</taxon>
        <taxon>Streptomycetaceae</taxon>
        <taxon>Streptomyces</taxon>
    </lineage>
</organism>
<feature type="compositionally biased region" description="Basic and acidic residues" evidence="1">
    <location>
        <begin position="1"/>
        <end position="15"/>
    </location>
</feature>
<sequence>MGGVRTEKAVERGDGEEAGGTRPARRRPTMSFDAIAGLADRLADEWAARLGLPAAHLGLPAEQLPNG</sequence>
<accession>A0ABN3BLC3</accession>
<proteinExistence type="predicted"/>
<evidence type="ECO:0000313" key="2">
    <source>
        <dbReference type="EMBL" id="GAA2197481.1"/>
    </source>
</evidence>
<evidence type="ECO:0000313" key="3">
    <source>
        <dbReference type="Proteomes" id="UP001501391"/>
    </source>
</evidence>
<evidence type="ECO:0000256" key="1">
    <source>
        <dbReference type="SAM" id="MobiDB-lite"/>
    </source>
</evidence>
<protein>
    <submittedName>
        <fullName evidence="2">Uncharacterized protein</fullName>
    </submittedName>
</protein>
<reference evidence="2 3" key="1">
    <citation type="journal article" date="2019" name="Int. J. Syst. Evol. Microbiol.">
        <title>The Global Catalogue of Microorganisms (GCM) 10K type strain sequencing project: providing services to taxonomists for standard genome sequencing and annotation.</title>
        <authorList>
            <consortium name="The Broad Institute Genomics Platform"/>
            <consortium name="The Broad Institute Genome Sequencing Center for Infectious Disease"/>
            <person name="Wu L."/>
            <person name="Ma J."/>
        </authorList>
    </citation>
    <scope>NUCLEOTIDE SEQUENCE [LARGE SCALE GENOMIC DNA]</scope>
    <source>
        <strain evidence="2 3">JCM 14924</strain>
    </source>
</reference>
<keyword evidence="3" id="KW-1185">Reference proteome</keyword>
<feature type="region of interest" description="Disordered" evidence="1">
    <location>
        <begin position="1"/>
        <end position="29"/>
    </location>
</feature>
<dbReference type="RefSeq" id="WP_059248419.1">
    <property type="nucleotide sequence ID" value="NZ_BAAAOQ010000011.1"/>
</dbReference>
<name>A0ABN3BLC3_9ACTN</name>
<dbReference type="Proteomes" id="UP001501391">
    <property type="component" value="Unassembled WGS sequence"/>
</dbReference>